<dbReference type="Proteomes" id="UP000230611">
    <property type="component" value="Unassembled WGS sequence"/>
</dbReference>
<gene>
    <name evidence="1" type="ORF">CO116_03090</name>
</gene>
<protein>
    <submittedName>
        <fullName evidence="1">Pilus assembly protein PilM</fullName>
    </submittedName>
</protein>
<evidence type="ECO:0000313" key="1">
    <source>
        <dbReference type="EMBL" id="PJB15848.1"/>
    </source>
</evidence>
<feature type="non-terminal residue" evidence="1">
    <location>
        <position position="1"/>
    </location>
</feature>
<dbReference type="AlphaFoldDB" id="A0A2M8AE03"/>
<accession>A0A2M8AE03</accession>
<reference evidence="2" key="1">
    <citation type="submission" date="2017-09" db="EMBL/GenBank/DDBJ databases">
        <title>Depth-based differentiation of microbial function through sediment-hosted aquifers and enrichment of novel symbionts in the deep terrestrial subsurface.</title>
        <authorList>
            <person name="Probst A.J."/>
            <person name="Ladd B."/>
            <person name="Jarett J.K."/>
            <person name="Geller-Mcgrath D.E."/>
            <person name="Sieber C.M.K."/>
            <person name="Emerson J.B."/>
            <person name="Anantharaman K."/>
            <person name="Thomas B.C."/>
            <person name="Malmstrom R."/>
            <person name="Stieglmeier M."/>
            <person name="Klingl A."/>
            <person name="Woyke T."/>
            <person name="Ryan C.M."/>
            <person name="Banfield J.F."/>
        </authorList>
    </citation>
    <scope>NUCLEOTIDE SEQUENCE [LARGE SCALE GENOMIC DNA]</scope>
</reference>
<dbReference type="InterPro" id="IPR043129">
    <property type="entry name" value="ATPase_NBD"/>
</dbReference>
<dbReference type="InterPro" id="IPR005883">
    <property type="entry name" value="PilM"/>
</dbReference>
<dbReference type="SUPFAM" id="SSF53067">
    <property type="entry name" value="Actin-like ATPase domain"/>
    <property type="match status" value="1"/>
</dbReference>
<dbReference type="Gene3D" id="3.30.420.40">
    <property type="match status" value="2"/>
</dbReference>
<comment type="caution">
    <text evidence="1">The sequence shown here is derived from an EMBL/GenBank/DDBJ whole genome shotgun (WGS) entry which is preliminary data.</text>
</comment>
<organism evidence="1 2">
    <name type="scientific">Candidatus Falkowbacteria bacterium CG_4_9_14_3_um_filter_38_19</name>
    <dbReference type="NCBI Taxonomy" id="1974559"/>
    <lineage>
        <taxon>Bacteria</taxon>
        <taxon>Candidatus Falkowiibacteriota</taxon>
    </lineage>
</organism>
<dbReference type="EMBL" id="PFUO01000140">
    <property type="protein sequence ID" value="PJB15848.1"/>
    <property type="molecule type" value="Genomic_DNA"/>
</dbReference>
<dbReference type="Pfam" id="PF11104">
    <property type="entry name" value="PilM_2"/>
    <property type="match status" value="1"/>
</dbReference>
<proteinExistence type="predicted"/>
<evidence type="ECO:0000313" key="2">
    <source>
        <dbReference type="Proteomes" id="UP000230611"/>
    </source>
</evidence>
<sequence>DKVILSGGSALLPNLANYLSKILNLNVIIGDPWARVSYPTDLKPILDEIGPRLAVAIGLAMREVE</sequence>
<name>A0A2M8AE03_9BACT</name>